<proteinExistence type="predicted"/>
<organism evidence="1 2">
    <name type="scientific">Paenibacillus gallinarum</name>
    <dbReference type="NCBI Taxonomy" id="2762232"/>
    <lineage>
        <taxon>Bacteria</taxon>
        <taxon>Bacillati</taxon>
        <taxon>Bacillota</taxon>
        <taxon>Bacilli</taxon>
        <taxon>Bacillales</taxon>
        <taxon>Paenibacillaceae</taxon>
        <taxon>Paenibacillus</taxon>
    </lineage>
</organism>
<accession>A0ABR8T3S4</accession>
<sequence>MNMKLKHSEYLVNEVEKKILAPSNFNKLNLKRLDSNEINSAAIHEPTLNNTLIYLFSKTIESTPDGVIVWDWELPHIEVLLSGKVLRLDQINIKNLHTTVDISIEIWLD</sequence>
<keyword evidence="2" id="KW-1185">Reference proteome</keyword>
<dbReference type="EMBL" id="JACSQL010000011">
    <property type="protein sequence ID" value="MBD7970401.1"/>
    <property type="molecule type" value="Genomic_DNA"/>
</dbReference>
<evidence type="ECO:0000313" key="1">
    <source>
        <dbReference type="EMBL" id="MBD7970401.1"/>
    </source>
</evidence>
<name>A0ABR8T3S4_9BACL</name>
<dbReference type="Proteomes" id="UP000608071">
    <property type="component" value="Unassembled WGS sequence"/>
</dbReference>
<evidence type="ECO:0000313" key="2">
    <source>
        <dbReference type="Proteomes" id="UP000608071"/>
    </source>
</evidence>
<comment type="caution">
    <text evidence="1">The sequence shown here is derived from an EMBL/GenBank/DDBJ whole genome shotgun (WGS) entry which is preliminary data.</text>
</comment>
<gene>
    <name evidence="1" type="ORF">H9647_20235</name>
</gene>
<reference evidence="1 2" key="1">
    <citation type="submission" date="2020-08" db="EMBL/GenBank/DDBJ databases">
        <title>A Genomic Blueprint of the Chicken Gut Microbiome.</title>
        <authorList>
            <person name="Gilroy R."/>
            <person name="Ravi A."/>
            <person name="Getino M."/>
            <person name="Pursley I."/>
            <person name="Horton D.L."/>
            <person name="Alikhan N.-F."/>
            <person name="Baker D."/>
            <person name="Gharbi K."/>
            <person name="Hall N."/>
            <person name="Watson M."/>
            <person name="Adriaenssens E.M."/>
            <person name="Foster-Nyarko E."/>
            <person name="Jarju S."/>
            <person name="Secka A."/>
            <person name="Antonio M."/>
            <person name="Oren A."/>
            <person name="Chaudhuri R."/>
            <person name="La Ragione R.M."/>
            <person name="Hildebrand F."/>
            <person name="Pallen M.J."/>
        </authorList>
    </citation>
    <scope>NUCLEOTIDE SEQUENCE [LARGE SCALE GENOMIC DNA]</scope>
    <source>
        <strain evidence="1 2">Sa2BVA9</strain>
    </source>
</reference>
<protein>
    <submittedName>
        <fullName evidence="1">Uncharacterized protein</fullName>
    </submittedName>
</protein>